<keyword evidence="6" id="KW-1185">Reference proteome</keyword>
<dbReference type="GO" id="GO:0004030">
    <property type="term" value="F:aldehyde dehydrogenase [NAD(P)+] activity"/>
    <property type="evidence" value="ECO:0007669"/>
    <property type="project" value="InterPro"/>
</dbReference>
<dbReference type="PANTHER" id="PTHR43217:SF1">
    <property type="entry name" value="SUCCINATE SEMIALDEHYDE DEHYDROGENASE [NAD(P)+] SAD"/>
    <property type="match status" value="1"/>
</dbReference>
<dbReference type="InterPro" id="IPR016161">
    <property type="entry name" value="Ald_DH/histidinol_DH"/>
</dbReference>
<dbReference type="Gene3D" id="3.40.309.10">
    <property type="entry name" value="Aldehyde Dehydrogenase, Chain A, domain 2"/>
    <property type="match status" value="1"/>
</dbReference>
<dbReference type="InterPro" id="IPR015590">
    <property type="entry name" value="Aldehyde_DH_dom"/>
</dbReference>
<dbReference type="EC" id="1.2.1.16" evidence="5"/>
<dbReference type="GO" id="GO:0036243">
    <property type="term" value="F:succinate-semialdehyde dehydrogenase (NADP+) activity"/>
    <property type="evidence" value="ECO:0007669"/>
    <property type="project" value="UniProtKB-EC"/>
</dbReference>
<dbReference type="CDD" id="cd07100">
    <property type="entry name" value="ALDH_SSADH1_GabD1"/>
    <property type="match status" value="1"/>
</dbReference>
<evidence type="ECO:0000256" key="1">
    <source>
        <dbReference type="ARBA" id="ARBA00009986"/>
    </source>
</evidence>
<evidence type="ECO:0000256" key="2">
    <source>
        <dbReference type="ARBA" id="ARBA00022857"/>
    </source>
</evidence>
<evidence type="ECO:0000313" key="5">
    <source>
        <dbReference type="EMBL" id="MBB5017472.1"/>
    </source>
</evidence>
<dbReference type="PANTHER" id="PTHR43217">
    <property type="entry name" value="SUCCINATE SEMIALDEHYDE DEHYDROGENASE [NAD(P)+] SAD"/>
    <property type="match status" value="1"/>
</dbReference>
<dbReference type="InterPro" id="IPR016163">
    <property type="entry name" value="Ald_DH_C"/>
</dbReference>
<proteinExistence type="inferred from homology"/>
<name>A0A840ML85_9PROT</name>
<dbReference type="Gene3D" id="3.40.605.10">
    <property type="entry name" value="Aldehyde Dehydrogenase, Chain A, domain 1"/>
    <property type="match status" value="1"/>
</dbReference>
<dbReference type="InterPro" id="IPR044148">
    <property type="entry name" value="ALDH_GabD1-like"/>
</dbReference>
<sequence>MPYLSLNPTTGECLQAFDNHIASDVPYILEKVAHAQASWSRCSIEERAAIIRRAADQLSTHRERYAGLITLEMGKLLREALDEVDKCAALLRWFADRAPSILTEESVGGDGNVIAYMPVGVVLGIMPWNYPFSQVFRYAGAALVAGNGCVLKHAANVPQCAFAIEALWRDAGLPEHLFRVLLIEPEEVPQVIASPHIHAIALTGSEAAGRSVAAVAGAYLKKTVLELGGSDPFIVLADANLDDVLAQAVTARFTNCGQSCLSAKRFIVVPSIADQFVDGLADRIKQLKMGDPLQQQTTLAPMARAVLRDKLHEQVMTTLAQGGRSRVGCHIEPGEGLYYQASLIDAVPAGSPAYADELFGPVAAVIRAADENDAMRIANDNRFGLGGSIWTSDIGRGKQLARRIHAGYVSVNRPCRSDPQLPLGGVKASGYGREMGEAGLKEFVTIQVLRS</sequence>
<organism evidence="5 6">
    <name type="scientific">Chitinivorax tropicus</name>
    <dbReference type="NCBI Taxonomy" id="714531"/>
    <lineage>
        <taxon>Bacteria</taxon>
        <taxon>Pseudomonadati</taxon>
        <taxon>Pseudomonadota</taxon>
        <taxon>Betaproteobacteria</taxon>
        <taxon>Chitinivorax</taxon>
    </lineage>
</organism>
<reference evidence="5 6" key="1">
    <citation type="submission" date="2020-08" db="EMBL/GenBank/DDBJ databases">
        <title>Genomic Encyclopedia of Type Strains, Phase IV (KMG-IV): sequencing the most valuable type-strain genomes for metagenomic binning, comparative biology and taxonomic classification.</title>
        <authorList>
            <person name="Goeker M."/>
        </authorList>
    </citation>
    <scope>NUCLEOTIDE SEQUENCE [LARGE SCALE GENOMIC DNA]</scope>
    <source>
        <strain evidence="5 6">DSM 27165</strain>
    </source>
</reference>
<evidence type="ECO:0000259" key="4">
    <source>
        <dbReference type="Pfam" id="PF00171"/>
    </source>
</evidence>
<evidence type="ECO:0000256" key="3">
    <source>
        <dbReference type="ARBA" id="ARBA00023002"/>
    </source>
</evidence>
<dbReference type="Proteomes" id="UP000575898">
    <property type="component" value="Unassembled WGS sequence"/>
</dbReference>
<evidence type="ECO:0000313" key="6">
    <source>
        <dbReference type="Proteomes" id="UP000575898"/>
    </source>
</evidence>
<dbReference type="InterPro" id="IPR047110">
    <property type="entry name" value="GABD/Sad-like"/>
</dbReference>
<keyword evidence="2" id="KW-0521">NADP</keyword>
<dbReference type="SUPFAM" id="SSF53720">
    <property type="entry name" value="ALDH-like"/>
    <property type="match status" value="1"/>
</dbReference>
<comment type="caution">
    <text evidence="5">The sequence shown here is derived from an EMBL/GenBank/DDBJ whole genome shotgun (WGS) entry which is preliminary data.</text>
</comment>
<dbReference type="Pfam" id="PF00171">
    <property type="entry name" value="Aldedh"/>
    <property type="match status" value="1"/>
</dbReference>
<protein>
    <submittedName>
        <fullName evidence="5">Succinate-semialdehyde dehydrogenase/glutarate-semialdehyde dehydrogenase</fullName>
        <ecNumber evidence="5">1.2.1.16</ecNumber>
        <ecNumber evidence="5">1.2.1.20</ecNumber>
        <ecNumber evidence="5">1.2.1.79</ecNumber>
    </submittedName>
</protein>
<dbReference type="RefSeq" id="WP_184035297.1">
    <property type="nucleotide sequence ID" value="NZ_JACHHY010000003.1"/>
</dbReference>
<keyword evidence="3 5" id="KW-0560">Oxidoreductase</keyword>
<feature type="domain" description="Aldehyde dehydrogenase" evidence="4">
    <location>
        <begin position="5"/>
        <end position="447"/>
    </location>
</feature>
<dbReference type="GO" id="GO:0102810">
    <property type="term" value="F:glutarate-semialdehyde dehydrogenase (NADP+) activity"/>
    <property type="evidence" value="ECO:0007669"/>
    <property type="project" value="UniProtKB-EC"/>
</dbReference>
<dbReference type="EMBL" id="JACHHY010000003">
    <property type="protein sequence ID" value="MBB5017472.1"/>
    <property type="molecule type" value="Genomic_DNA"/>
</dbReference>
<accession>A0A840ML85</accession>
<gene>
    <name evidence="5" type="ORF">HNQ59_000736</name>
</gene>
<dbReference type="EC" id="1.2.1.79" evidence="5"/>
<dbReference type="AlphaFoldDB" id="A0A840ML85"/>
<dbReference type="FunFam" id="3.40.605.10:FF:000012">
    <property type="entry name" value="NAD-dependent succinate-semialdehyde dehydrogenase"/>
    <property type="match status" value="1"/>
</dbReference>
<dbReference type="EC" id="1.2.1.20" evidence="5"/>
<dbReference type="GO" id="GO:0004777">
    <property type="term" value="F:succinate-semialdehyde dehydrogenase (NAD+) activity"/>
    <property type="evidence" value="ECO:0007669"/>
    <property type="project" value="TreeGrafter"/>
</dbReference>
<comment type="similarity">
    <text evidence="1">Belongs to the aldehyde dehydrogenase family.</text>
</comment>
<dbReference type="InterPro" id="IPR016162">
    <property type="entry name" value="Ald_DH_N"/>
</dbReference>